<protein>
    <submittedName>
        <fullName evidence="2">Uncharacterized protein</fullName>
    </submittedName>
</protein>
<feature type="compositionally biased region" description="Basic and acidic residues" evidence="1">
    <location>
        <begin position="42"/>
        <end position="52"/>
    </location>
</feature>
<evidence type="ECO:0000313" key="3">
    <source>
        <dbReference type="Proteomes" id="UP000680045"/>
    </source>
</evidence>
<evidence type="ECO:0000256" key="1">
    <source>
        <dbReference type="SAM" id="MobiDB-lite"/>
    </source>
</evidence>
<proteinExistence type="predicted"/>
<accession>A0A941J630</accession>
<dbReference type="AlphaFoldDB" id="A0A941J630"/>
<dbReference type="Proteomes" id="UP000680045">
    <property type="component" value="Unassembled WGS sequence"/>
</dbReference>
<feature type="compositionally biased region" description="Basic and acidic residues" evidence="1">
    <location>
        <begin position="1"/>
        <end position="12"/>
    </location>
</feature>
<organism evidence="2 3">
    <name type="scientific">Peribacillus frigoritolerans</name>
    <dbReference type="NCBI Taxonomy" id="450367"/>
    <lineage>
        <taxon>Bacteria</taxon>
        <taxon>Bacillati</taxon>
        <taxon>Bacillota</taxon>
        <taxon>Bacilli</taxon>
        <taxon>Bacillales</taxon>
        <taxon>Bacillaceae</taxon>
        <taxon>Peribacillus</taxon>
    </lineage>
</organism>
<sequence>MNKMMPEKKSLNPERAVVSPGKRAMDDAAQSEEGQAELSAIPERKPEEGRVMPKEETLDIAPAFWTPKPPASLKIQVNLLLVPTLSPSRTGIPISGDGYQEAVLTETAESGQGNGLEVFGSVEADDNPYYVFRISNC</sequence>
<dbReference type="EMBL" id="JAGTPW010000004">
    <property type="protein sequence ID" value="MBR8644115.1"/>
    <property type="molecule type" value="Genomic_DNA"/>
</dbReference>
<reference evidence="2" key="1">
    <citation type="submission" date="2021-04" db="EMBL/GenBank/DDBJ databases">
        <title>Whole genome sequencing of Enterococci isolates from hospitalized patients.</title>
        <authorList>
            <person name="Ogoti B.M."/>
            <person name="Onyambu F.G."/>
        </authorList>
    </citation>
    <scope>NUCLEOTIDE SEQUENCE</scope>
    <source>
        <strain evidence="2">242</strain>
    </source>
</reference>
<evidence type="ECO:0000313" key="2">
    <source>
        <dbReference type="EMBL" id="MBR8644115.1"/>
    </source>
</evidence>
<gene>
    <name evidence="2" type="ORF">KEH51_03705</name>
</gene>
<name>A0A941J630_9BACI</name>
<feature type="region of interest" description="Disordered" evidence="1">
    <location>
        <begin position="1"/>
        <end position="52"/>
    </location>
</feature>
<comment type="caution">
    <text evidence="2">The sequence shown here is derived from an EMBL/GenBank/DDBJ whole genome shotgun (WGS) entry which is preliminary data.</text>
</comment>